<proteinExistence type="predicted"/>
<evidence type="ECO:0000313" key="1">
    <source>
        <dbReference type="EMBL" id="GIY65090.1"/>
    </source>
</evidence>
<dbReference type="EMBL" id="BPLQ01012385">
    <property type="protein sequence ID" value="GIY65090.1"/>
    <property type="molecule type" value="Genomic_DNA"/>
</dbReference>
<name>A0AAV4V576_9ARAC</name>
<sequence>MVMEQSEMHSKIKEACNLIQATPRLVTDIPVSFDGMWPTCGHSSRIGIGCVIDILTGYVVDFEIAAEIYRLCSNAKKDLYPSIISKLARDEFLEFCIRCATQNANESLHGIMWNKNLKGKFAFSNRIRRPGYEEVYEFNFCVLKTVRKQNNSLGVSFGNSSNQHGTILCKKRGFPKEQHQHARKLIKLTMERQEHVKDRK</sequence>
<accession>A0AAV4V576</accession>
<protein>
    <recommendedName>
        <fullName evidence="3">LAGLIDADG homing endonuclease</fullName>
    </recommendedName>
</protein>
<evidence type="ECO:0008006" key="3">
    <source>
        <dbReference type="Google" id="ProtNLM"/>
    </source>
</evidence>
<gene>
    <name evidence="1" type="ORF">CDAR_428841</name>
</gene>
<comment type="caution">
    <text evidence="1">The sequence shown here is derived from an EMBL/GenBank/DDBJ whole genome shotgun (WGS) entry which is preliminary data.</text>
</comment>
<reference evidence="1 2" key="1">
    <citation type="submission" date="2021-06" db="EMBL/GenBank/DDBJ databases">
        <title>Caerostris darwini draft genome.</title>
        <authorList>
            <person name="Kono N."/>
            <person name="Arakawa K."/>
        </authorList>
    </citation>
    <scope>NUCLEOTIDE SEQUENCE [LARGE SCALE GENOMIC DNA]</scope>
</reference>
<dbReference type="AlphaFoldDB" id="A0AAV4V576"/>
<keyword evidence="2" id="KW-1185">Reference proteome</keyword>
<organism evidence="1 2">
    <name type="scientific">Caerostris darwini</name>
    <dbReference type="NCBI Taxonomy" id="1538125"/>
    <lineage>
        <taxon>Eukaryota</taxon>
        <taxon>Metazoa</taxon>
        <taxon>Ecdysozoa</taxon>
        <taxon>Arthropoda</taxon>
        <taxon>Chelicerata</taxon>
        <taxon>Arachnida</taxon>
        <taxon>Araneae</taxon>
        <taxon>Araneomorphae</taxon>
        <taxon>Entelegynae</taxon>
        <taxon>Araneoidea</taxon>
        <taxon>Araneidae</taxon>
        <taxon>Caerostris</taxon>
    </lineage>
</organism>
<evidence type="ECO:0000313" key="2">
    <source>
        <dbReference type="Proteomes" id="UP001054837"/>
    </source>
</evidence>
<dbReference type="Proteomes" id="UP001054837">
    <property type="component" value="Unassembled WGS sequence"/>
</dbReference>